<comment type="caution">
    <text evidence="4">The sequence shown here is derived from an EMBL/GenBank/DDBJ whole genome shotgun (WGS) entry which is preliminary data.</text>
</comment>
<dbReference type="OrthoDB" id="5835829at2759"/>
<dbReference type="FunFam" id="3.40.50.2000:FF:000037">
    <property type="entry name" value="Glycosyltransferase"/>
    <property type="match status" value="1"/>
</dbReference>
<proteinExistence type="inferred from homology"/>
<dbReference type="Proteomes" id="UP000275267">
    <property type="component" value="Unassembled WGS sequence"/>
</dbReference>
<dbReference type="Gene3D" id="3.40.50.2000">
    <property type="entry name" value="Glycogen Phosphorylase B"/>
    <property type="match status" value="2"/>
</dbReference>
<evidence type="ECO:0000256" key="2">
    <source>
        <dbReference type="ARBA" id="ARBA00022676"/>
    </source>
</evidence>
<evidence type="ECO:0008006" key="6">
    <source>
        <dbReference type="Google" id="ProtNLM"/>
    </source>
</evidence>
<sequence length="465" mass="50479">MDTTSGSMHFAMVPWLAFGHILPFTELARRIALQGHRVTLLSTPRNTRRLIAIPPDLEGLVRVVDIHLPRVKRLPEDAEATIDLPSDDLRPCLRRAFDAAFSAKLSDILQASRPDWVLIDYAAYWAPAAAARHGVPAAALGFFGPPAALMGLGEHAKTKLEHLTSVPDYVAFPTAVAYRAHELRAMFKPGMIPDDSEVSEGYRIAKSVEGSQIVGVRSSREFEPEWLQLLGELYQKPVLPLGLFPPPPTQDAAGHEAALKWLDTQAPRSVVYVAFGSEAKLTGAQQEAIALGLEASGMPFLWAHRAPADSDAGDGTGGLPEGFEERVNGKGQGLVCRGWVPQVRFLAHGSVGGFLTHAGLNSVTEGLARGVRLVLLPLLFDQGLNARHLVEKKIAVEVARDEDDGSFTAEDVAAALRRVMVEEEGDELGAKVQEIAEVLGSDEVNDQCVRDFLRCLSDYSRQQQG</sequence>
<keyword evidence="3" id="KW-0808">Transferase</keyword>
<dbReference type="EMBL" id="PQIB02000011">
    <property type="protein sequence ID" value="RLM86661.1"/>
    <property type="molecule type" value="Genomic_DNA"/>
</dbReference>
<dbReference type="SUPFAM" id="SSF53756">
    <property type="entry name" value="UDP-Glycosyltransferase/glycogen phosphorylase"/>
    <property type="match status" value="1"/>
</dbReference>
<keyword evidence="5" id="KW-1185">Reference proteome</keyword>
<dbReference type="CDD" id="cd03784">
    <property type="entry name" value="GT1_Gtf-like"/>
    <property type="match status" value="1"/>
</dbReference>
<dbReference type="InterPro" id="IPR002213">
    <property type="entry name" value="UDP_glucos_trans"/>
</dbReference>
<reference evidence="5" key="1">
    <citation type="journal article" date="2019" name="Nat. Commun.">
        <title>The genome of broomcorn millet.</title>
        <authorList>
            <person name="Zou C."/>
            <person name="Miki D."/>
            <person name="Li D."/>
            <person name="Tang Q."/>
            <person name="Xiao L."/>
            <person name="Rajput S."/>
            <person name="Deng P."/>
            <person name="Jia W."/>
            <person name="Huang R."/>
            <person name="Zhang M."/>
            <person name="Sun Y."/>
            <person name="Hu J."/>
            <person name="Fu X."/>
            <person name="Schnable P.S."/>
            <person name="Li F."/>
            <person name="Zhang H."/>
            <person name="Feng B."/>
            <person name="Zhu X."/>
            <person name="Liu R."/>
            <person name="Schnable J.C."/>
            <person name="Zhu J.-K."/>
            <person name="Zhang H."/>
        </authorList>
    </citation>
    <scope>NUCLEOTIDE SEQUENCE [LARGE SCALE GENOMIC DNA]</scope>
</reference>
<keyword evidence="2" id="KW-0328">Glycosyltransferase</keyword>
<dbReference type="GO" id="GO:0035251">
    <property type="term" value="F:UDP-glucosyltransferase activity"/>
    <property type="evidence" value="ECO:0007669"/>
    <property type="project" value="InterPro"/>
</dbReference>
<comment type="similarity">
    <text evidence="1">Belongs to the UDP-glycosyltransferase family.</text>
</comment>
<dbReference type="Pfam" id="PF00201">
    <property type="entry name" value="UDPGT"/>
    <property type="match status" value="1"/>
</dbReference>
<dbReference type="FunFam" id="3.40.50.2000:FF:000088">
    <property type="entry name" value="Glycosyltransferase"/>
    <property type="match status" value="1"/>
</dbReference>
<evidence type="ECO:0000256" key="3">
    <source>
        <dbReference type="ARBA" id="ARBA00022679"/>
    </source>
</evidence>
<dbReference type="PANTHER" id="PTHR48049">
    <property type="entry name" value="GLYCOSYLTRANSFERASE"/>
    <property type="match status" value="1"/>
</dbReference>
<organism evidence="4 5">
    <name type="scientific">Panicum miliaceum</name>
    <name type="common">Proso millet</name>
    <name type="synonym">Broomcorn millet</name>
    <dbReference type="NCBI Taxonomy" id="4540"/>
    <lineage>
        <taxon>Eukaryota</taxon>
        <taxon>Viridiplantae</taxon>
        <taxon>Streptophyta</taxon>
        <taxon>Embryophyta</taxon>
        <taxon>Tracheophyta</taxon>
        <taxon>Spermatophyta</taxon>
        <taxon>Magnoliopsida</taxon>
        <taxon>Liliopsida</taxon>
        <taxon>Poales</taxon>
        <taxon>Poaceae</taxon>
        <taxon>PACMAD clade</taxon>
        <taxon>Panicoideae</taxon>
        <taxon>Panicodae</taxon>
        <taxon>Paniceae</taxon>
        <taxon>Panicinae</taxon>
        <taxon>Panicum</taxon>
        <taxon>Panicum sect. Panicum</taxon>
    </lineage>
</organism>
<evidence type="ECO:0000313" key="5">
    <source>
        <dbReference type="Proteomes" id="UP000275267"/>
    </source>
</evidence>
<name>A0A3L6QU75_PANMI</name>
<dbReference type="AlphaFoldDB" id="A0A3L6QU75"/>
<evidence type="ECO:0000256" key="1">
    <source>
        <dbReference type="ARBA" id="ARBA00009995"/>
    </source>
</evidence>
<evidence type="ECO:0000313" key="4">
    <source>
        <dbReference type="EMBL" id="RLM86661.1"/>
    </source>
</evidence>
<dbReference type="PANTHER" id="PTHR48049:SF80">
    <property type="entry name" value="GLYCOSYLTRANSFERASE"/>
    <property type="match status" value="1"/>
</dbReference>
<protein>
    <recommendedName>
        <fullName evidence="6">Glycosyltransferase</fullName>
    </recommendedName>
</protein>
<accession>A0A3L6QU75</accession>
<gene>
    <name evidence="4" type="ORF">C2845_PM04G17380</name>
</gene>
<dbReference type="InterPro" id="IPR050481">
    <property type="entry name" value="UDP-glycosyltransf_plant"/>
</dbReference>